<evidence type="ECO:0000313" key="2">
    <source>
        <dbReference type="Proteomes" id="UP000664132"/>
    </source>
</evidence>
<dbReference type="PANTHER" id="PTHR43431:SF7">
    <property type="entry name" value="OXIDOREDUCTASE, SHORT CHAIN DEHYDROGENASE_REDUCTASE FAMILY (AFU_ORTHOLOGUE AFUA_5G14000)"/>
    <property type="match status" value="1"/>
</dbReference>
<comment type="caution">
    <text evidence="1">The sequence shown here is derived from an EMBL/GenBank/DDBJ whole genome shotgun (WGS) entry which is preliminary data.</text>
</comment>
<dbReference type="InterPro" id="IPR036291">
    <property type="entry name" value="NAD(P)-bd_dom_sf"/>
</dbReference>
<accession>A0A8H7TCC5</accession>
<dbReference type="Proteomes" id="UP000664132">
    <property type="component" value="Unassembled WGS sequence"/>
</dbReference>
<keyword evidence="2" id="KW-1185">Reference proteome</keyword>
<dbReference type="OrthoDB" id="5336600at2759"/>
<dbReference type="EMBL" id="JAFJYH010000193">
    <property type="protein sequence ID" value="KAG4416226.1"/>
    <property type="molecule type" value="Genomic_DNA"/>
</dbReference>
<dbReference type="InterPro" id="IPR002347">
    <property type="entry name" value="SDR_fam"/>
</dbReference>
<sequence>MSATPTLLLIGSGPGLGLSISKSFATHKFSKIAILSRDNTRLSSEKSSIESSVLESAGKKVEVKTWSVDIAESAKFKAVLKEVGEWGSVTCVVFNAARVQPSEILVESEEEIVKDFMVTNIGLYTAAQWAMPILSHLPVEQKPSFLVTSSLLWKQPYAPFFSLSMVKSSQRTLVQCLGATFPDVHCALLNIAGQVSEDDKVFNPTNLAEKFWELYDQEKEAWTLDLDVLGPQ</sequence>
<organism evidence="1 2">
    <name type="scientific">Cadophora malorum</name>
    <dbReference type="NCBI Taxonomy" id="108018"/>
    <lineage>
        <taxon>Eukaryota</taxon>
        <taxon>Fungi</taxon>
        <taxon>Dikarya</taxon>
        <taxon>Ascomycota</taxon>
        <taxon>Pezizomycotina</taxon>
        <taxon>Leotiomycetes</taxon>
        <taxon>Helotiales</taxon>
        <taxon>Ploettnerulaceae</taxon>
        <taxon>Cadophora</taxon>
    </lineage>
</organism>
<dbReference type="Pfam" id="PF00106">
    <property type="entry name" value="adh_short"/>
    <property type="match status" value="1"/>
</dbReference>
<evidence type="ECO:0008006" key="3">
    <source>
        <dbReference type="Google" id="ProtNLM"/>
    </source>
</evidence>
<dbReference type="PANTHER" id="PTHR43431">
    <property type="entry name" value="OXIDOREDUCTASE, SHORT CHAIN DEHYDROGENASE/REDUCTASE FAMILY (AFU_ORTHOLOGUE AFUA_5G14000)"/>
    <property type="match status" value="1"/>
</dbReference>
<gene>
    <name evidence="1" type="ORF">IFR04_010629</name>
</gene>
<reference evidence="1" key="1">
    <citation type="submission" date="2021-02" db="EMBL/GenBank/DDBJ databases">
        <title>Genome sequence Cadophora malorum strain M34.</title>
        <authorList>
            <person name="Stefanovic E."/>
            <person name="Vu D."/>
            <person name="Scully C."/>
            <person name="Dijksterhuis J."/>
            <person name="Roader J."/>
            <person name="Houbraken J."/>
        </authorList>
    </citation>
    <scope>NUCLEOTIDE SEQUENCE</scope>
    <source>
        <strain evidence="1">M34</strain>
    </source>
</reference>
<evidence type="ECO:0000313" key="1">
    <source>
        <dbReference type="EMBL" id="KAG4416226.1"/>
    </source>
</evidence>
<dbReference type="Gene3D" id="3.40.50.720">
    <property type="entry name" value="NAD(P)-binding Rossmann-like Domain"/>
    <property type="match status" value="1"/>
</dbReference>
<proteinExistence type="predicted"/>
<dbReference type="SUPFAM" id="SSF51735">
    <property type="entry name" value="NAD(P)-binding Rossmann-fold domains"/>
    <property type="match status" value="1"/>
</dbReference>
<dbReference type="AlphaFoldDB" id="A0A8H7TCC5"/>
<protein>
    <recommendedName>
        <fullName evidence="3">NAD(P)-binding protein</fullName>
    </recommendedName>
</protein>
<name>A0A8H7TCC5_9HELO</name>